<sequence length="170" mass="19271">MLEGYLIVHNTNVVNDKNDLNRLLEEAISSTATFFMNSIVSGNESTSVAKNVTKSKETKKLDSPKQLIDGNETPIITKKTGNSEQKRKFFLNTIILINTMSFEYEKENNSSKVVEAVKISSGARLPKQKYNIPLPSFDKNKTLLCPNVKKKFMKVIYLGENMFLNNTRMI</sequence>
<organism evidence="1 2">
    <name type="scientific">Strongyloides venezuelensis</name>
    <name type="common">Threadworm</name>
    <dbReference type="NCBI Taxonomy" id="75913"/>
    <lineage>
        <taxon>Eukaryota</taxon>
        <taxon>Metazoa</taxon>
        <taxon>Ecdysozoa</taxon>
        <taxon>Nematoda</taxon>
        <taxon>Chromadorea</taxon>
        <taxon>Rhabditida</taxon>
        <taxon>Tylenchina</taxon>
        <taxon>Panagrolaimomorpha</taxon>
        <taxon>Strongyloidoidea</taxon>
        <taxon>Strongyloididae</taxon>
        <taxon>Strongyloides</taxon>
    </lineage>
</organism>
<name>A0A0K0FXB2_STRVS</name>
<dbReference type="WBParaSite" id="SVE_1708800.1">
    <property type="protein sequence ID" value="SVE_1708800.1"/>
    <property type="gene ID" value="SVE_1708800"/>
</dbReference>
<reference evidence="2" key="2">
    <citation type="submission" date="2015-08" db="UniProtKB">
        <authorList>
            <consortium name="WormBaseParasite"/>
        </authorList>
    </citation>
    <scope>IDENTIFICATION</scope>
</reference>
<dbReference type="AlphaFoldDB" id="A0A0K0FXB2"/>
<evidence type="ECO:0000313" key="2">
    <source>
        <dbReference type="WBParaSite" id="SVE_1708800.1"/>
    </source>
</evidence>
<dbReference type="Proteomes" id="UP000035680">
    <property type="component" value="Unassembled WGS sequence"/>
</dbReference>
<evidence type="ECO:0000313" key="1">
    <source>
        <dbReference type="Proteomes" id="UP000035680"/>
    </source>
</evidence>
<dbReference type="STRING" id="75913.A0A0K0FXB2"/>
<proteinExistence type="predicted"/>
<accession>A0A0K0FXB2</accession>
<keyword evidence="1" id="KW-1185">Reference proteome</keyword>
<reference evidence="1" key="1">
    <citation type="submission" date="2014-07" db="EMBL/GenBank/DDBJ databases">
        <authorList>
            <person name="Martin A.A"/>
            <person name="De Silva N."/>
        </authorList>
    </citation>
    <scope>NUCLEOTIDE SEQUENCE</scope>
</reference>
<protein>
    <submittedName>
        <fullName evidence="2">Uncharacterized protein</fullName>
    </submittedName>
</protein>